<evidence type="ECO:0000256" key="10">
    <source>
        <dbReference type="SAM" id="MobiDB-lite"/>
    </source>
</evidence>
<dbReference type="CDD" id="cd22254">
    <property type="entry name" value="CSB_WHD"/>
    <property type="match status" value="1"/>
</dbReference>
<accession>A0A6P8ZUW2</accession>
<evidence type="ECO:0000259" key="12">
    <source>
        <dbReference type="PROSITE" id="PS51194"/>
    </source>
</evidence>
<evidence type="ECO:0000256" key="6">
    <source>
        <dbReference type="ARBA" id="ARBA00023254"/>
    </source>
</evidence>
<dbReference type="SMART" id="SM00490">
    <property type="entry name" value="HELICc"/>
    <property type="match status" value="1"/>
</dbReference>
<dbReference type="InterPro" id="IPR027417">
    <property type="entry name" value="P-loop_NTPase"/>
</dbReference>
<dbReference type="RefSeq" id="XP_034248890.1">
    <property type="nucleotide sequence ID" value="XM_034392999.1"/>
</dbReference>
<dbReference type="GO" id="GO:0008094">
    <property type="term" value="F:ATP-dependent activity, acting on DNA"/>
    <property type="evidence" value="ECO:0007669"/>
    <property type="project" value="TreeGrafter"/>
</dbReference>
<dbReference type="CDD" id="cd18793">
    <property type="entry name" value="SF2_C_SNF"/>
    <property type="match status" value="1"/>
</dbReference>
<dbReference type="PANTHER" id="PTHR45629:SF7">
    <property type="entry name" value="DNA EXCISION REPAIR PROTEIN ERCC-6-RELATED"/>
    <property type="match status" value="1"/>
</dbReference>
<feature type="region of interest" description="Disordered" evidence="10">
    <location>
        <begin position="295"/>
        <end position="489"/>
    </location>
</feature>
<dbReference type="CDD" id="cd18000">
    <property type="entry name" value="DEXHc_ERCC6"/>
    <property type="match status" value="1"/>
</dbReference>
<dbReference type="InterPro" id="IPR001650">
    <property type="entry name" value="Helicase_C-like"/>
</dbReference>
<dbReference type="GO" id="GO:0006283">
    <property type="term" value="P:transcription-coupled nucleotide-excision repair"/>
    <property type="evidence" value="ECO:0007669"/>
    <property type="project" value="TreeGrafter"/>
</dbReference>
<dbReference type="GO" id="GO:0051301">
    <property type="term" value="P:cell division"/>
    <property type="evidence" value="ECO:0007669"/>
    <property type="project" value="UniProtKB-KW"/>
</dbReference>
<evidence type="ECO:0000313" key="13">
    <source>
        <dbReference type="Proteomes" id="UP000515158"/>
    </source>
</evidence>
<keyword evidence="6" id="KW-0469">Meiosis</keyword>
<evidence type="ECO:0000256" key="7">
    <source>
        <dbReference type="ARBA" id="ARBA00023306"/>
    </source>
</evidence>
<evidence type="ECO:0000313" key="15">
    <source>
        <dbReference type="RefSeq" id="XP_034248891.1"/>
    </source>
</evidence>
<dbReference type="InterPro" id="IPR049730">
    <property type="entry name" value="SNF2/RAD54-like_C"/>
</dbReference>
<dbReference type="SMART" id="SM00487">
    <property type="entry name" value="DEXDc"/>
    <property type="match status" value="1"/>
</dbReference>
<feature type="compositionally biased region" description="Polar residues" evidence="10">
    <location>
        <begin position="1460"/>
        <end position="1478"/>
    </location>
</feature>
<feature type="compositionally biased region" description="Low complexity" evidence="10">
    <location>
        <begin position="299"/>
        <end position="311"/>
    </location>
</feature>
<feature type="compositionally biased region" description="Polar residues" evidence="10">
    <location>
        <begin position="323"/>
        <end position="333"/>
    </location>
</feature>
<feature type="compositionally biased region" description="Polar residues" evidence="10">
    <location>
        <begin position="1044"/>
        <end position="1053"/>
    </location>
</feature>
<feature type="compositionally biased region" description="Basic residues" evidence="10">
    <location>
        <begin position="1071"/>
        <end position="1080"/>
    </location>
</feature>
<dbReference type="InterPro" id="IPR050496">
    <property type="entry name" value="SNF2_RAD54_helicase_repair"/>
</dbReference>
<keyword evidence="3" id="KW-0132">Cell division</keyword>
<proteinExistence type="predicted"/>
<evidence type="ECO:0000256" key="4">
    <source>
        <dbReference type="ARBA" id="ARBA00022776"/>
    </source>
</evidence>
<feature type="region of interest" description="Disordered" evidence="10">
    <location>
        <begin position="1044"/>
        <end position="1113"/>
    </location>
</feature>
<dbReference type="Gene3D" id="3.40.50.10810">
    <property type="entry name" value="Tandem AAA-ATPase domain"/>
    <property type="match status" value="1"/>
</dbReference>
<feature type="compositionally biased region" description="Acidic residues" evidence="10">
    <location>
        <begin position="458"/>
        <end position="470"/>
    </location>
</feature>
<dbReference type="RefSeq" id="XP_034248891.1">
    <property type="nucleotide sequence ID" value="XM_034393000.1"/>
</dbReference>
<feature type="compositionally biased region" description="Polar residues" evidence="10">
    <location>
        <begin position="1324"/>
        <end position="1336"/>
    </location>
</feature>
<reference evidence="14 15" key="1">
    <citation type="submission" date="2025-04" db="UniProtKB">
        <authorList>
            <consortium name="RefSeq"/>
        </authorList>
    </citation>
    <scope>IDENTIFICATION</scope>
    <source>
        <tissue evidence="14 15">Total insect</tissue>
    </source>
</reference>
<dbReference type="OrthoDB" id="413460at2759"/>
<evidence type="ECO:0000256" key="1">
    <source>
        <dbReference type="ARBA" id="ARBA00011467"/>
    </source>
</evidence>
<name>A0A6P8ZUW2_THRPL</name>
<feature type="domain" description="Helicase C-terminal" evidence="12">
    <location>
        <begin position="868"/>
        <end position="1027"/>
    </location>
</feature>
<feature type="compositionally biased region" description="Basic and acidic residues" evidence="10">
    <location>
        <begin position="1199"/>
        <end position="1210"/>
    </location>
</feature>
<dbReference type="GO" id="GO:0016787">
    <property type="term" value="F:hydrolase activity"/>
    <property type="evidence" value="ECO:0007669"/>
    <property type="project" value="UniProtKB-KW"/>
</dbReference>
<dbReference type="PANTHER" id="PTHR45629">
    <property type="entry name" value="SNF2/RAD54 FAMILY MEMBER"/>
    <property type="match status" value="1"/>
</dbReference>
<dbReference type="Pfam" id="PF00271">
    <property type="entry name" value="Helicase_C"/>
    <property type="match status" value="1"/>
</dbReference>
<dbReference type="KEGG" id="tpal:117649843"/>
<feature type="compositionally biased region" description="Low complexity" evidence="10">
    <location>
        <begin position="11"/>
        <end position="21"/>
    </location>
</feature>
<feature type="compositionally biased region" description="Basic residues" evidence="10">
    <location>
        <begin position="1358"/>
        <end position="1371"/>
    </location>
</feature>
<feature type="region of interest" description="Disordered" evidence="10">
    <location>
        <begin position="1"/>
        <end position="58"/>
    </location>
</feature>
<evidence type="ECO:0000259" key="11">
    <source>
        <dbReference type="PROSITE" id="PS51192"/>
    </source>
</evidence>
<dbReference type="PROSITE" id="PS51194">
    <property type="entry name" value="HELICASE_CTER"/>
    <property type="match status" value="1"/>
</dbReference>
<keyword evidence="7" id="KW-0131">Cell cycle</keyword>
<evidence type="ECO:0000256" key="8">
    <source>
        <dbReference type="ARBA" id="ARBA00024776"/>
    </source>
</evidence>
<dbReference type="InterPro" id="IPR000330">
    <property type="entry name" value="SNF2_N"/>
</dbReference>
<keyword evidence="13" id="KW-1185">Reference proteome</keyword>
<feature type="region of interest" description="Disordered" evidence="10">
    <location>
        <begin position="241"/>
        <end position="278"/>
    </location>
</feature>
<comment type="function">
    <text evidence="8">Involved in mitotic DNA repair and meiotic recombination. Functions in the recombinational DNA repair pathway. Essential for interhomolog gene conversion (GC), but may have a less important role in intersister GC than spn-A/Rad51. In the presence of DNA, spn-A/Rad51 enhances the ATPase activity of okr/Rad54.</text>
</comment>
<keyword evidence="5" id="KW-0378">Hydrolase</keyword>
<feature type="region of interest" description="Disordered" evidence="10">
    <location>
        <begin position="1460"/>
        <end position="1525"/>
    </location>
</feature>
<evidence type="ECO:0000256" key="3">
    <source>
        <dbReference type="ARBA" id="ARBA00022618"/>
    </source>
</evidence>
<feature type="compositionally biased region" description="Basic and acidic residues" evidence="10">
    <location>
        <begin position="1175"/>
        <end position="1189"/>
    </location>
</feature>
<keyword evidence="4" id="KW-0498">Mitosis</keyword>
<protein>
    <recommendedName>
        <fullName evidence="2">DNA repair and recombination protein RAD54-like</fullName>
    </recommendedName>
    <alternativeName>
        <fullName evidence="9">Protein okra</fullName>
    </alternativeName>
</protein>
<dbReference type="SUPFAM" id="SSF52540">
    <property type="entry name" value="P-loop containing nucleoside triphosphate hydrolases"/>
    <property type="match status" value="2"/>
</dbReference>
<feature type="compositionally biased region" description="Basic and acidic residues" evidence="10">
    <location>
        <begin position="255"/>
        <end position="264"/>
    </location>
</feature>
<feature type="compositionally biased region" description="Basic and acidic residues" evidence="10">
    <location>
        <begin position="1057"/>
        <end position="1070"/>
    </location>
</feature>
<organism evidence="14">
    <name type="scientific">Thrips palmi</name>
    <name type="common">Melon thrips</name>
    <dbReference type="NCBI Taxonomy" id="161013"/>
    <lineage>
        <taxon>Eukaryota</taxon>
        <taxon>Metazoa</taxon>
        <taxon>Ecdysozoa</taxon>
        <taxon>Arthropoda</taxon>
        <taxon>Hexapoda</taxon>
        <taxon>Insecta</taxon>
        <taxon>Pterygota</taxon>
        <taxon>Neoptera</taxon>
        <taxon>Paraneoptera</taxon>
        <taxon>Thysanoptera</taxon>
        <taxon>Terebrantia</taxon>
        <taxon>Thripoidea</taxon>
        <taxon>Thripidae</taxon>
        <taxon>Thrips</taxon>
    </lineage>
</organism>
<feature type="compositionally biased region" description="Basic and acidic residues" evidence="10">
    <location>
        <begin position="1098"/>
        <end position="1109"/>
    </location>
</feature>
<evidence type="ECO:0000256" key="2">
    <source>
        <dbReference type="ARBA" id="ARBA00015341"/>
    </source>
</evidence>
<dbReference type="GO" id="GO:0051321">
    <property type="term" value="P:meiotic cell cycle"/>
    <property type="evidence" value="ECO:0007669"/>
    <property type="project" value="UniProtKB-KW"/>
</dbReference>
<dbReference type="Gene3D" id="3.40.50.300">
    <property type="entry name" value="P-loop containing nucleotide triphosphate hydrolases"/>
    <property type="match status" value="1"/>
</dbReference>
<dbReference type="GeneID" id="117649843"/>
<comment type="subunit">
    <text evidence="1">Interacts (via N-terminus) with spn-A/Rad51.</text>
</comment>
<evidence type="ECO:0000256" key="5">
    <source>
        <dbReference type="ARBA" id="ARBA00022801"/>
    </source>
</evidence>
<feature type="domain" description="Helicase ATP-binding" evidence="11">
    <location>
        <begin position="545"/>
        <end position="719"/>
    </location>
</feature>
<gene>
    <name evidence="14 15" type="primary">LOC117649843</name>
</gene>
<dbReference type="PROSITE" id="PS51192">
    <property type="entry name" value="HELICASE_ATP_BIND_1"/>
    <property type="match status" value="1"/>
</dbReference>
<feature type="region of interest" description="Disordered" evidence="10">
    <location>
        <begin position="1141"/>
        <end position="1160"/>
    </location>
</feature>
<dbReference type="Proteomes" id="UP000515158">
    <property type="component" value="Unplaced"/>
</dbReference>
<dbReference type="InterPro" id="IPR014001">
    <property type="entry name" value="Helicase_ATP-bd"/>
</dbReference>
<feature type="compositionally biased region" description="Basic residues" evidence="10">
    <location>
        <begin position="1088"/>
        <end position="1097"/>
    </location>
</feature>
<feature type="compositionally biased region" description="Polar residues" evidence="10">
    <location>
        <begin position="242"/>
        <end position="253"/>
    </location>
</feature>
<evidence type="ECO:0000256" key="9">
    <source>
        <dbReference type="ARBA" id="ARBA00029956"/>
    </source>
</evidence>
<evidence type="ECO:0000313" key="14">
    <source>
        <dbReference type="RefSeq" id="XP_034248890.1"/>
    </source>
</evidence>
<dbReference type="GO" id="GO:0005524">
    <property type="term" value="F:ATP binding"/>
    <property type="evidence" value="ECO:0007669"/>
    <property type="project" value="InterPro"/>
</dbReference>
<dbReference type="Pfam" id="PF00176">
    <property type="entry name" value="SNF2-rel_dom"/>
    <property type="match status" value="1"/>
</dbReference>
<feature type="region of interest" description="Disordered" evidence="10">
    <location>
        <begin position="1318"/>
        <end position="1377"/>
    </location>
</feature>
<feature type="region of interest" description="Disordered" evidence="10">
    <location>
        <begin position="71"/>
        <end position="103"/>
    </location>
</feature>
<sequence>MEKIINENDNSMDTMDTSLLTDTRRESLSLEESEMQMSIKMEGSQSDEETGEIKGVINENKDPICTSLLIDTPKESLLEEEKETQTSIKTEGDQSGDYLPSDLNIQSEATPQQRQSRFEVDVNQIESVTVEDQDADIQSLGLTVYNQSALERGIWDQVERETRKREAQQELVYVSTKLKLAEEQLKRVEAAKGVKRSILQSALEEPARKKLNITALKKHKDATQETVEQLRLKQAKLQAQLNSKVQTKNNENAQESERDRKIRMGEMTPFGTTANAASSDLSSFEKYLKSQQELHKKMMSTCTTKSKSSSKSTKRQGSEKHSQPSAKQKTPPSKTILKKNILFPKKKIPKERLGTTTSELEEDQRRRPGDAPAEISVVDLEESGSEYVPSGTDDEDYQVESPVKKQPVSHPSKKGKPFAAPRKGPLSDKWAGGSLKRRRKCSKALPDGDQEEWRSDDSDWICTDDEEFSSDNDSGGNSKRKSRRAKDDGNSEDFFRRVKVWERQNEGLRDQMEVDVHEFDNGFKVPNSIWDKLYTYQQVGVRWMWELNQQKCGGILGDEMGLGKTIQIISFLAGLFISKLKCRTTGYRGLGPTLIVCPTTVMHQWVREFHLWCPPLRVSILHESGSYTGKRSQLIREMLHEKGVMITSYTAVVRLQNHLLHQRWHYVILDEGHKIRNPDAQVTIALKQLRTPHRIILSGSPLQNHLRELWSLMDFVFPGKLGTLPVFMSEFAVPISQGGYTNASEVMVATAFKCASVLRDTIAPYLLRRMKADVSDHIKLPSKNEQVLFCRLTEEQRDLYKEYLQCGEVGRILDGRCQIFVGLINLRKICNHPHLYSGGPKLLSHEKEENLSVEERFGHWEKAGKMVVIEALLKMWHKQEHRVLIFTQSRQMLLIMEKLVSDKGYKYLKLDGGTSIAARQPLINKFNEDKSFFLMLLTTRVGGLGVNLTGANRVVIYDPDWNPATDTQARERAWRIGQQNAVTVYRLITAGTIEEKMYHRQIFKQFLCNKVLKDPRQRRFFQSSDLLDLFTLKETDDATTETSAIFAGTNSQVHVKPKQENKKSPRDKRISHGSSHHSHNHLQDSSPHPHKSKHEKSKAHSDGRTKSSRLEQTAKISFSQDKLEHMKKLAHELSLKLSSKVSAKENAVVDKEPPQVPNSAENIDKVDKIGVCELDEAKVQPDSSDKDGSDDPAAYKNENGVEKECGEHQSESVLPEVGPLEEVIMADDSDDDLEGMKQFAQELSKELLKKVKTAAAVNIPKICESDGVARSNSQTDGVLKVRDSVENLATDASALDGSIRKSTQVSTEIPQKVPEIDGRIAKETTLSGRPDTSSQLVFIGHNNHNSKPKESRESSTSSRHRKSKKHKKSRHRDAVFEGERVKGLVKASVLEEKSKEEIEERASHNAKQDDYVLRKLFAKTGIKTAMQHERVMQSGDADYALVEGEARRVAQEAVKAMKASRQQCWNPMSGQATWTGSSGAIRIPQGGENRPQPSRPKFGKKKTLQKKSSTQTSNDAEAEDEAGSSSLLARIRARNLLLNEDDDDANATGPPPSVPDSNKELLDDIRTFVSFGASVDGRATTEEVITQFRDRLPPQSSALFKQMLMQICEFHRLPSGQGVWKLIPDFRW</sequence>
<dbReference type="InterPro" id="IPR038718">
    <property type="entry name" value="SNF2-like_sf"/>
</dbReference>
<dbReference type="GO" id="GO:0005634">
    <property type="term" value="C:nucleus"/>
    <property type="evidence" value="ECO:0007669"/>
    <property type="project" value="TreeGrafter"/>
</dbReference>
<feature type="region of interest" description="Disordered" evidence="10">
    <location>
        <begin position="1539"/>
        <end position="1559"/>
    </location>
</feature>
<dbReference type="FunFam" id="3.40.50.10810:FF:000042">
    <property type="entry name" value="SNF2 family helicase-like protein"/>
    <property type="match status" value="1"/>
</dbReference>
<feature type="region of interest" description="Disordered" evidence="10">
    <location>
        <begin position="1175"/>
        <end position="1219"/>
    </location>
</feature>